<keyword evidence="1" id="KW-0732">Signal</keyword>
<dbReference type="Pfam" id="PF13899">
    <property type="entry name" value="Thioredoxin_7"/>
    <property type="match status" value="1"/>
</dbReference>
<organism evidence="2 3">
    <name type="scientific">Telmatocola sphagniphila</name>
    <dbReference type="NCBI Taxonomy" id="1123043"/>
    <lineage>
        <taxon>Bacteria</taxon>
        <taxon>Pseudomonadati</taxon>
        <taxon>Planctomycetota</taxon>
        <taxon>Planctomycetia</taxon>
        <taxon>Gemmatales</taxon>
        <taxon>Gemmataceae</taxon>
    </lineage>
</organism>
<protein>
    <submittedName>
        <fullName evidence="2">Thioredoxin family protein</fullName>
    </submittedName>
</protein>
<keyword evidence="3" id="KW-1185">Reference proteome</keyword>
<dbReference type="RefSeq" id="WP_213498492.1">
    <property type="nucleotide sequence ID" value="NZ_CP074694.1"/>
</dbReference>
<reference evidence="2" key="1">
    <citation type="submission" date="2021-05" db="EMBL/GenBank/DDBJ databases">
        <title>Complete genome sequence of the cellulolytic planctomycete Telmatocola sphagniphila SP2T and characterization of the first cellulase from planctomycetes.</title>
        <authorList>
            <person name="Rakitin A.L."/>
            <person name="Beletsky A.V."/>
            <person name="Naumoff D.G."/>
            <person name="Kulichevskaya I.S."/>
            <person name="Mardanov A.V."/>
            <person name="Ravin N.V."/>
            <person name="Dedysh S.N."/>
        </authorList>
    </citation>
    <scope>NUCLEOTIDE SEQUENCE</scope>
    <source>
        <strain evidence="2">SP2T</strain>
    </source>
</reference>
<gene>
    <name evidence="2" type="ORF">KIH39_06610</name>
</gene>
<dbReference type="Gene3D" id="3.40.30.10">
    <property type="entry name" value="Glutaredoxin"/>
    <property type="match status" value="1"/>
</dbReference>
<sequence>MLPNSWNCFRNARSWKLTLRSLLILLVSGFCSSVFAEDKPLGPNEKPAWLEGSGSTLKIKISGEVLDENGVPVKNPKVSATASIDHSDKSMSVIAEGSRFHAWVPVGSGKLGSVRFAATEPESQKRAFSRISNYELRLTAVEGMKLIVKVPERNLEVLVTDKGNPVINSYVQAETSNSEPMRTRTDTKGIARFALLKADTLRGITAWTEDRRFGYTNSSDKQESNKYEITIASCQSEKIQVVEENTSNPVTNLPFTIRYWSQKMGGLQLRSEMIQTLATDAKGEAIFDWTPLWKESLGRIEILDPNWTVVGQEEKEGAHRIQIKKKIIAARKAVRGEVLSKDLNKAGVMVLLSSFQGEIKDIPDNLFAFTDEKGQFSADCLSGATYAITVCDSRYASKFIDLIPVEGEKITSPELSLQLGLPVDLSFTVGSGKKPAIDRLIALSIYHSVSWKEEGTTRYGEAARFWWLRTDENGRARTYALEGSEIQSFVTLGNWRSVQKLKVSSSGNNRIEFHRAFVEPREITGRLVLETNLKADLDQAVVEIGAMDGETEEENSLVKADSQGEFKFSSRAKNVCLFARTRDGKAFGICEVGGDKKQIELSLKPTLELRGQLLGKADEPLINYPVQLNISLPPSIKNTNPNLRFIRFTPTALKTQTDSQGNYRFSGLPSQVGIFLSTGAKEPYSHNRFENFYLEEADVKSPIVTRLETKTSPLSLSQRVTNLLRDCRLNNYYALMFLYSPSEKAEQFLKVNLEDSEKHYSYMQFHLKLSDETKTREIQELAQRQSWPLPNKGKIVVIVLDGKGTKLGVEEFDPNDKKAVDAADTLSMKYQPAKNDAKKKWEEAFAEAKASGRKVWVRVGQRYCGPCFRLTRWMDDQRDLLQKDYVMLKIDDIRDIHGEEIAKLLPGSEGEGIPYHAIFDTDGKAIVTSKGNLGNIGFISGIEGRKHLRKMLTLTRSHLTDPQIEEILSTIKD</sequence>
<proteinExistence type="predicted"/>
<feature type="chain" id="PRO_5034746826" evidence="1">
    <location>
        <begin position="37"/>
        <end position="973"/>
    </location>
</feature>
<dbReference type="AlphaFoldDB" id="A0A8E6B951"/>
<evidence type="ECO:0000313" key="3">
    <source>
        <dbReference type="Proteomes" id="UP000676194"/>
    </source>
</evidence>
<dbReference type="KEGG" id="tsph:KIH39_06610"/>
<evidence type="ECO:0000313" key="2">
    <source>
        <dbReference type="EMBL" id="QVL33579.1"/>
    </source>
</evidence>
<feature type="signal peptide" evidence="1">
    <location>
        <begin position="1"/>
        <end position="36"/>
    </location>
</feature>
<name>A0A8E6B951_9BACT</name>
<dbReference type="EMBL" id="CP074694">
    <property type="protein sequence ID" value="QVL33579.1"/>
    <property type="molecule type" value="Genomic_DNA"/>
</dbReference>
<dbReference type="InterPro" id="IPR036249">
    <property type="entry name" value="Thioredoxin-like_sf"/>
</dbReference>
<accession>A0A8E6B951</accession>
<dbReference type="SUPFAM" id="SSF52833">
    <property type="entry name" value="Thioredoxin-like"/>
    <property type="match status" value="1"/>
</dbReference>
<evidence type="ECO:0000256" key="1">
    <source>
        <dbReference type="SAM" id="SignalP"/>
    </source>
</evidence>
<dbReference type="Proteomes" id="UP000676194">
    <property type="component" value="Chromosome"/>
</dbReference>